<keyword evidence="10" id="KW-1185">Reference proteome</keyword>
<feature type="region of interest" description="Disordered" evidence="6">
    <location>
        <begin position="317"/>
        <end position="340"/>
    </location>
</feature>
<evidence type="ECO:0000256" key="3">
    <source>
        <dbReference type="ARBA" id="ARBA00022705"/>
    </source>
</evidence>
<reference evidence="10" key="1">
    <citation type="journal article" date="2014" name="Proc. Natl. Acad. Sci. U.S.A.">
        <title>Extensive sampling of basidiomycete genomes demonstrates inadequacy of the white-rot/brown-rot paradigm for wood decay fungi.</title>
        <authorList>
            <person name="Riley R."/>
            <person name="Salamov A.A."/>
            <person name="Brown D.W."/>
            <person name="Nagy L.G."/>
            <person name="Floudas D."/>
            <person name="Held B.W."/>
            <person name="Levasseur A."/>
            <person name="Lombard V."/>
            <person name="Morin E."/>
            <person name="Otillar R."/>
            <person name="Lindquist E.A."/>
            <person name="Sun H."/>
            <person name="LaButti K.M."/>
            <person name="Schmutz J."/>
            <person name="Jabbour D."/>
            <person name="Luo H."/>
            <person name="Baker S.E."/>
            <person name="Pisabarro A.G."/>
            <person name="Walton J.D."/>
            <person name="Blanchette R.A."/>
            <person name="Henrissat B."/>
            <person name="Martin F."/>
            <person name="Cullen D."/>
            <person name="Hibbett D.S."/>
            <person name="Grigoriev I.V."/>
        </authorList>
    </citation>
    <scope>NUCLEOTIDE SEQUENCE [LARGE SCALE GENOMIC DNA]</scope>
    <source>
        <strain evidence="10">FD-172 SS1</strain>
    </source>
</reference>
<comment type="subcellular location">
    <subcellularLocation>
        <location evidence="1 5">Nucleus</location>
    </subcellularLocation>
</comment>
<evidence type="ECO:0000256" key="5">
    <source>
        <dbReference type="RuleBase" id="RU368084"/>
    </source>
</evidence>
<dbReference type="FunCoup" id="A0A067M307">
    <property type="interactions" value="1028"/>
</dbReference>
<comment type="subunit">
    <text evidence="5">Component of the origin recognition complex (ORC).</text>
</comment>
<dbReference type="HOGENOM" id="CLU_018596_0_0_1"/>
<dbReference type="InterPro" id="IPR007220">
    <property type="entry name" value="ORC2"/>
</dbReference>
<comment type="function">
    <text evidence="5">Component of the origin recognition complex (ORC) that binds origins of replication. DNA-binding is ATP-dependent. ORC is required to assemble the pre-replication complex necessary to initiate DNA replication.</text>
</comment>
<dbReference type="OrthoDB" id="346673at2759"/>
<dbReference type="Pfam" id="PF04084">
    <property type="entry name" value="RecA-like_ORC2"/>
    <property type="match status" value="1"/>
</dbReference>
<dbReference type="AlphaFoldDB" id="A0A067M307"/>
<dbReference type="PANTHER" id="PTHR14052">
    <property type="entry name" value="ORIGIN RECOGNITION COMPLEX SUBUNIT 2"/>
    <property type="match status" value="1"/>
</dbReference>
<evidence type="ECO:0000313" key="10">
    <source>
        <dbReference type="Proteomes" id="UP000027195"/>
    </source>
</evidence>
<feature type="domain" description="Origin recognition complex subunit 2 winged-helix" evidence="8">
    <location>
        <begin position="380"/>
        <end position="448"/>
    </location>
</feature>
<gene>
    <name evidence="9" type="ORF">BOTBODRAFT_75279</name>
</gene>
<dbReference type="InterPro" id="IPR056772">
    <property type="entry name" value="RecA-like_ORC2"/>
</dbReference>
<sequence length="457" mass="49459">EFDEDDEDDEDGEEGSGIEKEILHRASKATTYDGSAFIKATSFDAYLEFANQPARTSSNVFSALLPSLTHDEYTHLLRQSPARHKHAAEIAALCAKHETYFPHYYTELTQGFNILFYGYGSKRTMLNSFATTFARKKGHVVVVNAFSPTVGIKDVLASIENIPDFTSTPLPTSSTSSTTPTLEARADRIYDFFLPPSIRPSNPTTTSPRRPLFLIIHNLDSPNLRTPRAKSILALLALHPHIHLLASVDHIRAPMMFTASEAFARKHVYTAPGQGVPSSRGFAWVWHDLTTFLPYDTELSFRDPTLVSSIGAAATAASSSRRGGGTTGSGAGAGPNGPAVMTETSAKHVLASVTHKAKRLFLLLGRKQLENGGAAAAADMQQHAMPYELLSLAAREDFIASSDTALRTLLQEFKDHGLVLSAPGAGTGEVERAGAADGDVLWIPLGKDVLLRVLDEL</sequence>
<evidence type="ECO:0000256" key="1">
    <source>
        <dbReference type="ARBA" id="ARBA00004123"/>
    </source>
</evidence>
<dbReference type="PANTHER" id="PTHR14052:SF0">
    <property type="entry name" value="ORIGIN RECOGNITION COMPLEX SUBUNIT 2"/>
    <property type="match status" value="1"/>
</dbReference>
<dbReference type="GO" id="GO:0006260">
    <property type="term" value="P:DNA replication"/>
    <property type="evidence" value="ECO:0007669"/>
    <property type="project" value="UniProtKB-UniRule"/>
</dbReference>
<feature type="domain" description="Origin recognition complex subunit 2 RecA-like" evidence="7">
    <location>
        <begin position="90"/>
        <end position="289"/>
    </location>
</feature>
<evidence type="ECO:0000256" key="6">
    <source>
        <dbReference type="SAM" id="MobiDB-lite"/>
    </source>
</evidence>
<dbReference type="Pfam" id="PF24882">
    <property type="entry name" value="WHD_ORC2"/>
    <property type="match status" value="1"/>
</dbReference>
<evidence type="ECO:0000256" key="4">
    <source>
        <dbReference type="ARBA" id="ARBA00023242"/>
    </source>
</evidence>
<feature type="non-terminal residue" evidence="9">
    <location>
        <position position="1"/>
    </location>
</feature>
<evidence type="ECO:0000313" key="9">
    <source>
        <dbReference type="EMBL" id="KDQ09929.1"/>
    </source>
</evidence>
<dbReference type="InParanoid" id="A0A067M307"/>
<dbReference type="EMBL" id="KL198073">
    <property type="protein sequence ID" value="KDQ09929.1"/>
    <property type="molecule type" value="Genomic_DNA"/>
</dbReference>
<evidence type="ECO:0000259" key="7">
    <source>
        <dbReference type="Pfam" id="PF04084"/>
    </source>
</evidence>
<keyword evidence="4 5" id="KW-0539">Nucleus</keyword>
<dbReference type="STRING" id="930990.A0A067M307"/>
<proteinExistence type="inferred from homology"/>
<dbReference type="GO" id="GO:0003688">
    <property type="term" value="F:DNA replication origin binding"/>
    <property type="evidence" value="ECO:0007669"/>
    <property type="project" value="UniProtKB-UniRule"/>
</dbReference>
<evidence type="ECO:0000256" key="2">
    <source>
        <dbReference type="ARBA" id="ARBA00007421"/>
    </source>
</evidence>
<dbReference type="GO" id="GO:0005664">
    <property type="term" value="C:nuclear origin of replication recognition complex"/>
    <property type="evidence" value="ECO:0007669"/>
    <property type="project" value="UniProtKB-UniRule"/>
</dbReference>
<protein>
    <recommendedName>
        <fullName evidence="5">Origin recognition complex subunit 2</fullName>
    </recommendedName>
</protein>
<dbReference type="Proteomes" id="UP000027195">
    <property type="component" value="Unassembled WGS sequence"/>
</dbReference>
<organism evidence="9 10">
    <name type="scientific">Botryobasidium botryosum (strain FD-172 SS1)</name>
    <dbReference type="NCBI Taxonomy" id="930990"/>
    <lineage>
        <taxon>Eukaryota</taxon>
        <taxon>Fungi</taxon>
        <taxon>Dikarya</taxon>
        <taxon>Basidiomycota</taxon>
        <taxon>Agaricomycotina</taxon>
        <taxon>Agaricomycetes</taxon>
        <taxon>Cantharellales</taxon>
        <taxon>Botryobasidiaceae</taxon>
        <taxon>Botryobasidium</taxon>
    </lineage>
</organism>
<evidence type="ECO:0000259" key="8">
    <source>
        <dbReference type="Pfam" id="PF24882"/>
    </source>
</evidence>
<comment type="similarity">
    <text evidence="2 5">Belongs to the ORC2 family.</text>
</comment>
<accession>A0A067M307</accession>
<feature type="compositionally biased region" description="Gly residues" evidence="6">
    <location>
        <begin position="322"/>
        <end position="335"/>
    </location>
</feature>
<feature type="non-terminal residue" evidence="9">
    <location>
        <position position="457"/>
    </location>
</feature>
<name>A0A067M307_BOTB1</name>
<keyword evidence="3 5" id="KW-0235">DNA replication</keyword>
<dbReference type="InterPro" id="IPR056773">
    <property type="entry name" value="WHD_ORC2"/>
</dbReference>